<dbReference type="Gene3D" id="3.30.300.30">
    <property type="match status" value="3"/>
</dbReference>
<dbReference type="InterPro" id="IPR045851">
    <property type="entry name" value="AMP-bd_C_sf"/>
</dbReference>
<evidence type="ECO:0000256" key="2">
    <source>
        <dbReference type="ARBA" id="ARBA00006432"/>
    </source>
</evidence>
<evidence type="ECO:0000313" key="7">
    <source>
        <dbReference type="EMBL" id="AAX16313.1"/>
    </source>
</evidence>
<dbReference type="NCBIfam" id="TIGR01733">
    <property type="entry name" value="AA-adenyl-dom"/>
    <property type="match status" value="3"/>
</dbReference>
<feature type="domain" description="Carrier" evidence="6">
    <location>
        <begin position="2529"/>
        <end position="2603"/>
    </location>
</feature>
<keyword evidence="3" id="KW-0596">Phosphopantetheine</keyword>
<dbReference type="InterPro" id="IPR009081">
    <property type="entry name" value="PP-bd_ACP"/>
</dbReference>
<dbReference type="InterPro" id="IPR006162">
    <property type="entry name" value="Ppantetheine_attach_site"/>
</dbReference>
<dbReference type="CDD" id="cd19543">
    <property type="entry name" value="DCL_NRPS"/>
    <property type="match status" value="2"/>
</dbReference>
<comment type="cofactor">
    <cofactor evidence="1">
        <name>pantetheine 4'-phosphate</name>
        <dbReference type="ChEBI" id="CHEBI:47942"/>
    </cofactor>
</comment>
<dbReference type="Pfam" id="PF00550">
    <property type="entry name" value="PP-binding"/>
    <property type="match status" value="3"/>
</dbReference>
<dbReference type="SMART" id="SM00823">
    <property type="entry name" value="PKS_PP"/>
    <property type="match status" value="3"/>
</dbReference>
<proteinExistence type="inferred from homology"/>
<dbReference type="InterPro" id="IPR020806">
    <property type="entry name" value="PKS_PP-bd"/>
</dbReference>
<dbReference type="SUPFAM" id="SSF56801">
    <property type="entry name" value="Acetyl-CoA synthetase-like"/>
    <property type="match status" value="3"/>
</dbReference>
<feature type="domain" description="Carrier" evidence="6">
    <location>
        <begin position="4032"/>
        <end position="4109"/>
    </location>
</feature>
<dbReference type="Gene3D" id="2.30.38.10">
    <property type="entry name" value="Luciferase, Domain 3"/>
    <property type="match status" value="3"/>
</dbReference>
<keyword evidence="4" id="KW-0597">Phosphoprotein</keyword>
<dbReference type="GO" id="GO:0044550">
    <property type="term" value="P:secondary metabolite biosynthetic process"/>
    <property type="evidence" value="ECO:0007669"/>
    <property type="project" value="UniProtKB-ARBA"/>
</dbReference>
<dbReference type="SUPFAM" id="SSF53474">
    <property type="entry name" value="alpha/beta-Hydrolases"/>
    <property type="match status" value="1"/>
</dbReference>
<dbReference type="PROSITE" id="PS50075">
    <property type="entry name" value="CARRIER"/>
    <property type="match status" value="3"/>
</dbReference>
<dbReference type="FunFam" id="3.30.559.30:FF:000001">
    <property type="entry name" value="Non-ribosomal peptide synthetase"/>
    <property type="match status" value="1"/>
</dbReference>
<dbReference type="Gene3D" id="3.30.559.30">
    <property type="entry name" value="Nonribosomal peptide synthetase, condensation domain"/>
    <property type="match status" value="5"/>
</dbReference>
<feature type="domain" description="Carrier" evidence="6">
    <location>
        <begin position="1018"/>
        <end position="1092"/>
    </location>
</feature>
<dbReference type="Pfam" id="PF00501">
    <property type="entry name" value="AMP-binding"/>
    <property type="match status" value="3"/>
</dbReference>
<dbReference type="InterPro" id="IPR036736">
    <property type="entry name" value="ACP-like_sf"/>
</dbReference>
<dbReference type="Pfam" id="PF13193">
    <property type="entry name" value="AMP-binding_C"/>
    <property type="match status" value="3"/>
</dbReference>
<dbReference type="GO" id="GO:0031177">
    <property type="term" value="F:phosphopantetheine binding"/>
    <property type="evidence" value="ECO:0007669"/>
    <property type="project" value="InterPro"/>
</dbReference>
<dbReference type="PROSITE" id="PS00012">
    <property type="entry name" value="PHOSPHOPANTETHEINE"/>
    <property type="match status" value="3"/>
</dbReference>
<dbReference type="PANTHER" id="PTHR45398:SF1">
    <property type="entry name" value="ENZYME, PUTATIVE (JCVI)-RELATED"/>
    <property type="match status" value="1"/>
</dbReference>
<dbReference type="InterPro" id="IPR001242">
    <property type="entry name" value="Condensation_dom"/>
</dbReference>
<dbReference type="ESTHER" id="pseae-q5diu1">
    <property type="family name" value="Thioesterase"/>
</dbReference>
<dbReference type="CDD" id="cd05930">
    <property type="entry name" value="A_NRPS"/>
    <property type="match status" value="1"/>
</dbReference>
<reference evidence="7" key="1">
    <citation type="journal article" date="2005" name="J. Bacteriol.">
        <title>Evidence for diversifying selection at the pyoverdine locus of Pseudomonas aeruginosa.</title>
        <authorList>
            <person name="Smith E.E."/>
            <person name="Sims E.H."/>
            <person name="Spencer D.H."/>
            <person name="Kaul R."/>
            <person name="Olson M.V."/>
        </authorList>
    </citation>
    <scope>NUCLEOTIDE SEQUENCE</scope>
    <source>
        <strain evidence="7">Rprime</strain>
    </source>
</reference>
<gene>
    <name evidence="7" type="primary">pvdD/pvdJ</name>
</gene>
<dbReference type="Gene3D" id="3.40.50.980">
    <property type="match status" value="6"/>
</dbReference>
<dbReference type="InterPro" id="IPR001031">
    <property type="entry name" value="Thioesterase"/>
</dbReference>
<comment type="similarity">
    <text evidence="2">Belongs to the ATP-dependent AMP-binding enzyme family.</text>
</comment>
<dbReference type="NCBIfam" id="TIGR01720">
    <property type="entry name" value="NRPS-para261"/>
    <property type="match status" value="2"/>
</dbReference>
<dbReference type="Gene3D" id="3.30.559.10">
    <property type="entry name" value="Chloramphenicol acetyltransferase-like domain"/>
    <property type="match status" value="5"/>
</dbReference>
<dbReference type="FunFam" id="1.10.1200.10:FF:000005">
    <property type="entry name" value="Nonribosomal peptide synthetase 1"/>
    <property type="match status" value="3"/>
</dbReference>
<evidence type="ECO:0000256" key="5">
    <source>
        <dbReference type="SAM" id="MobiDB-lite"/>
    </source>
</evidence>
<name>Q5DIU1_PSEAI</name>
<dbReference type="CDD" id="cd19531">
    <property type="entry name" value="LCL_NRPS-like"/>
    <property type="match status" value="1"/>
</dbReference>
<dbReference type="InterPro" id="IPR010071">
    <property type="entry name" value="AA_adenyl_dom"/>
</dbReference>
<dbReference type="InterPro" id="IPR025110">
    <property type="entry name" value="AMP-bd_C"/>
</dbReference>
<sequence length="4372" mass="485943">MNLNNNADLARRFAGLPLPQRELFYQRLCSKGISFLQMPIPRVCEQPGAHSLSYAQQRQWFLWQLEPDSAAYHIPAALRLRGELDVEALKRSFAALVERHEGLRTTFRQEGDETLQVVHDDLPLELREETMSGTDESALLLRIEDEVLLPFDLERGPLLRVLLLRLSAEEQVLVVTLHHIVSDGWSTPIMVEELMQFYAGYREGRAVELEPLPIQYADYALWQRSWMEAGERERQLAYWRQQLGGEQPVLELPTDRPRPSVQSPAGDSLQVELGEDLGRSLKQLAQQQGVTLFMLLLASFQTLLHRYSGQPEIRVGVPIANRTRVETERLIGFFVNTQVLKADFDLETRFDVLLQQVKRTALEAQAHQDLPFEQLVEALQPQRSLSHSPLFQVMYNHQNAGQGKALELPGLRVEALERASATAQFDLTLDTYESGDALSASLIYATSLFERSTVERLAAHWRNLLEAICQDASQRVGELPMLAEAEYVELVRGCESAPCAEPACLHPLVEAQAARTPEATAVVHGEIELSYRELNRRANLLAHRLRAEGVGPDVPVGIAMQRSPELVVALLAVLKAGGAYVPMDPGYPAERLAFLAEDSGIGLLLTQTFLQDELPFNAQLTNLCLDDPSLFQNVPAQWDGNPEQRACPEHLAYVIYTSGSTGRPKGVGITHGALVNHMRWMQERFQLAAHERVLQRTSSSFDASVWEFWLPLMSGARLHLAPAELGTSLESLWGLVEAQRINVLQMPPSLLQALLPFAGDDQLDSLRLLCCGGEALSGALLEQLGRRWNGELVNLYGPTEATIDACCFSAPVKEVGGEIPIGAPIAGVRARILDAAGGVCPVGCRGELLIAGAGLARGYLGRPGLTAERFVPDPYGDGERIYRTGDLARLRRDGQIDYLGRLDHQVKIRGFRIELGEIEARLLEQECVREAVVLAADGASGQQLLGYVVPQDVGALEGEKRGALREALKSALKASLPEYMVPTQWVFLAALPLLPNGKLDRKALPAPEAGDSQQVYAAPETDLEQQLATIWAEVLKLERVGLTDNFFELGGDSIISLQVVSRARQAGIQFTPKDLFQHQTVQGVASVARFAPALAVDQGPVSGSMPLTPVQRRFFAEAIPQRNHWNQSLLLAPADSLEPVLLREALQAVVSRHDALRLRFDGVDEEWQAAFDPAACAEDVLWVRQLADGDLSEVVEAAQRSLDLKHGPLLRVLLADLPDGSQRLLLVVHHLVVDGVSWRILLEDLQQAYQSLQAGQAPNLPAKTSSFKAWADRLKEHASSEAVERELCYWRQALEGVSTDLPCERPEGGRQQRHVAHADTRLPRETTRRLLQEAPAAYRTQVNDLLLTALARVVCRWSGRAEVLVRLEGHGREDLFEDIDLTRTVGWFTSLYPVRLSPRQNLADSVKAIKEQLRAIPSRGIGYGLLRYLGSAEARRTLETLPEGEIVFNYLGQFDGSFDEQRGLFAPAREDGGAVMDEQAPLGALLSVDGRVYDGELSLGWTFSREVFDEQTIQALADEYGRELQTLVEHCCQERNRGVTPSDFPLANLDQAGLDALPVPAGEIADLYPLSPMQQGMLFHSLYEQGGSDYVNQMRVDVEGLDVEAFHQAWLATVASHEVLRANILTDLERPLQLIHKQVRLPFEVFDWSAREDLEQALESYAQDVRRKGFDLTREPLLRIAVIRVGEGRHHLVYTNHHILMDGWSGSRLLGEVLERYAGRLPASLAGRYRDYIAWLQRQDQDAAGRFWKEQLAELDAPTRLMQALAGQVKPVADGYGDHYQLFDAEQTRRLDAFARAQRVTLNTLVQSAWLLLLQRYTGQETVCFGATVAGRPMELSGIEQQIGLFINTLPVICRPRADLSVGDWVAMVQERNLALREYEHTPLFEVQRWAGQGGESLFDSLLVFENYPVSEALEQGAPAGLRFGEVVSREQTNYPLTLAVNMGETLTIHYSYDRLHLDAVTVERLATHWRNLLEAICQDANRSLGELPLLDRSERDLLLARWDQTGEDYPSRPFVHQLVAEQARRAPEAIAVLFGEQRLSYGELDSQANRLAQRLVELGVGPEVRVAIAMRRSAEIMVAFLAVLKAGGAYVPLDIAYPAERLRYMLEDCGAALVLTQRDVLERLPLPAGLASLAVDDPGEWQDRPEGAPEVDLAEENLAYVIYTSGSTGLPKGVAVSHGPLVSHIRATGERYETSPADCELHFMSFAFDGAHEGWMHPLINGARVLVRDDSIWLPEETYAQMHRHGVTIGVFPPVYLQQLAEHAERDGNPPPVRVYCFGGDAVPQASYELAWESLRPDYLFNGYGPTETVVTPLLWKARPQDPCGAAYAPIGTLLGRRRAYVLGADLDLLPLGLAGELYLGGEGVARGYLDRPALTAERFVPDPYGNGERVYRSGDLTRARADGLVDYLGRVDHQVKIRGFRIELGEIEARLLEQECVREAVVLARDGASGKQLVGYVVPQDVGALEGEKRGALREVLKSALKASLPEYMVPTQWVFLAALPLTPNGKLDRKALPAPDASDSQQQYVAPATELERTLAAIWADVLKLERVGMADNFFELGGDSIISLQLVSRARQAGIRFTPKDLFQYQTIQGLAGAVRFDTGQLVDQGPVLGSMPLMPIQQRFFEEDVPERHHWNQSLLLEPSEALDPQALQGALAALVEQHDALRLRYMPGERGWQAEFLPQEASEELLWERTLDATEELEEVIEACQRSLDLRHGPLLRALLAALPDGSQRLLLVVHHLVVDGVSWRILLEDLQQAYQALATGEMPHLPAKTSSFKVWAERVQEHARGPALKSELAYWQAQLQGLSDNLPCDNPHGRRQLKHAAYVGGRLEREWTRRLLQQAPAAYRTQINDLLLTALARVVCRWSGEAEVLVRLEGHGREDLFEDIDLSRTVGWFTSLYPLRLSPRIDLVDSIKTIKEQIRAVPNKGIGYGLLRYLGDDEARTTLGCLPEGQLVFNYLGQFDGSFDQEQGLFVPAREGSGAERSDEAVLDGLLALSGQVYDGELSLQWTFSREVFEEATIQRLADEYLSELQALVAHCCEERNRGLTPSDFPLADIDQARLDSLPLPVGSIADLYPLSPMQQGMLFHSLYEEDAGDYINQMQVEVEGLDVARFRLAWEATLEAHDVLRSGFVWEGELGRPLQVVHKSVSLPFAEHDWRGRTDLESALEDLADQERLRTFDLQQAPLLRWVSVRVADHRHRLIYTNHHILMDGWSGSLLLGEVLERYSGRQPAPQAGRYRDYIAWLQRQDRESAERYWKERLAELDAPTRLAQAIRCELLPASGHGHFVHAFDPVSTQHFEAFARTQRVTLNTLVQSAWLLLLQRYTGQDTVCFGATVAGRPMELPGIEQQVGLFINTLPVIASPRADLSVVDWISQVQDCNLGLREYEHTPLYEVQRWAGQGGEGLFDSLLVFENYPVSEALEQGAPSGLRFGEVENREQTNYPLTLSVGLGETLQVQYSYDRRYLDSETVERLASHWRNLLEAMCRAPEIRLGELRMLDEDERQRYLALGCDMDAEYPRGLCLHTLFEAQAGRFADAPAVLFDGELLTYGELNRRANRLAHYLLAEGVGTESLVGIAMERGPDMLVGLLAVLKAGAAYVPLDPDYPRERLAYMLEDSGVRLVLSQSWLSPGLPLAKGVAALDLDRTGWLDGYPSNDPLRPLAAENLAYVIYTSGSTGRPKGVQIEHRSLLNFLASMAREPGCTSSDRLLQLTSLSFDIAGLELYLGLTRGACIVMPKAQQSKDPQALLALIEEAEVSIIQATPATWRMLLDGAPERAEVLRGRKALCGGEALGGGLARRLLAHVDSLWNVYGPTETTIWSSCQRVLDSEVIHLGGPIGNTALHVLDDELEPMPAGGGGELLIGGGGLARGYFARPALTAERFVPNPFDAHGGRLYRTGDLASRRSDGVIDYLGRVDHQVKIRGFRIELGEIEARLQEQGLVREAVVLAQEGAHGAQLVGYVVPITSELAPDWRDVLRNALKGCLPEYMVPAQLVALERLPLTPNGKIDRKALPKPDAGAQTQAYAPPQTEAEKDLARLWREVLGVERVGLHDNFFELGGDSILAVQLVGRIRLWRAPGLEISLRDLMHKPTIAALLESRSHAGSPLVSLNRGLEQVPPLFCIHGIFGTAFDYLPLARRMEGRRTVIGIQSPLLSGYRPEGLAMRELARQYAGLIRQRQPQGPYSLMGWSLGAVISLFVARELEKQGEEVVFLGLADAPLVDGRGRSDQELGQVLDEFLEIFLGTRSRLPAEASVDVSVVASHIRAQVAEKPVRHGLTADELIGVFETVATLRKLCWDAAELAGLVAGVHCWWVEGREAEARQFQAQMSFTLARETFCQAEHDTIMQDERLLQELDEASERSLKQRT</sequence>
<dbReference type="Pfam" id="PF00975">
    <property type="entry name" value="Thioesterase"/>
    <property type="match status" value="1"/>
</dbReference>
<dbReference type="InterPro" id="IPR029058">
    <property type="entry name" value="AB_hydrolase_fold"/>
</dbReference>
<dbReference type="NCBIfam" id="NF004282">
    <property type="entry name" value="PRK05691.1"/>
    <property type="match status" value="4"/>
</dbReference>
<dbReference type="CDD" id="cd17649">
    <property type="entry name" value="A_NRPS_PvdJ-like"/>
    <property type="match status" value="1"/>
</dbReference>
<dbReference type="InterPro" id="IPR010060">
    <property type="entry name" value="NRPS_synth"/>
</dbReference>
<dbReference type="NCBIfam" id="NF003417">
    <property type="entry name" value="PRK04813.1"/>
    <property type="match status" value="3"/>
</dbReference>
<dbReference type="FunFam" id="3.30.300.30:FF:000010">
    <property type="entry name" value="Enterobactin synthetase component F"/>
    <property type="match status" value="3"/>
</dbReference>
<dbReference type="FunFam" id="3.30.559.10:FF:000012">
    <property type="entry name" value="Non-ribosomal peptide synthetase"/>
    <property type="match status" value="1"/>
</dbReference>
<dbReference type="InterPro" id="IPR000873">
    <property type="entry name" value="AMP-dep_synth/lig_dom"/>
</dbReference>
<feature type="region of interest" description="Disordered" evidence="5">
    <location>
        <begin position="4014"/>
        <end position="4033"/>
    </location>
</feature>
<accession>Q5DIU1</accession>
<dbReference type="InterPro" id="IPR023213">
    <property type="entry name" value="CAT-like_dom_sf"/>
</dbReference>
<dbReference type="GO" id="GO:0043041">
    <property type="term" value="P:amino acid activation for nonribosomal peptide biosynthetic process"/>
    <property type="evidence" value="ECO:0007669"/>
    <property type="project" value="UniProtKB-ARBA"/>
</dbReference>
<evidence type="ECO:0000256" key="1">
    <source>
        <dbReference type="ARBA" id="ARBA00001957"/>
    </source>
</evidence>
<dbReference type="InterPro" id="IPR020845">
    <property type="entry name" value="AMP-binding_CS"/>
</dbReference>
<dbReference type="FunFam" id="3.40.50.12780:FF:000012">
    <property type="entry name" value="Non-ribosomal peptide synthetase"/>
    <property type="match status" value="2"/>
</dbReference>
<dbReference type="PANTHER" id="PTHR45398">
    <property type="match status" value="1"/>
</dbReference>
<dbReference type="Gene3D" id="3.40.50.1820">
    <property type="entry name" value="alpha/beta hydrolase"/>
    <property type="match status" value="1"/>
</dbReference>
<evidence type="ECO:0000256" key="4">
    <source>
        <dbReference type="ARBA" id="ARBA00022553"/>
    </source>
</evidence>
<dbReference type="Pfam" id="PF00668">
    <property type="entry name" value="Condensation"/>
    <property type="match status" value="5"/>
</dbReference>
<evidence type="ECO:0000256" key="3">
    <source>
        <dbReference type="ARBA" id="ARBA00022450"/>
    </source>
</evidence>
<evidence type="ECO:0000259" key="6">
    <source>
        <dbReference type="PROSITE" id="PS50075"/>
    </source>
</evidence>
<dbReference type="PROSITE" id="PS00455">
    <property type="entry name" value="AMP_BINDING"/>
    <property type="match status" value="3"/>
</dbReference>
<dbReference type="Gene3D" id="1.10.1200.10">
    <property type="entry name" value="ACP-like"/>
    <property type="match status" value="3"/>
</dbReference>
<dbReference type="SUPFAM" id="SSF47336">
    <property type="entry name" value="ACP-like"/>
    <property type="match status" value="3"/>
</dbReference>
<dbReference type="GO" id="GO:0003824">
    <property type="term" value="F:catalytic activity"/>
    <property type="evidence" value="ECO:0007669"/>
    <property type="project" value="InterPro"/>
</dbReference>
<dbReference type="CDD" id="cd19534">
    <property type="entry name" value="E_NRPS"/>
    <property type="match status" value="2"/>
</dbReference>
<dbReference type="FunFam" id="3.40.50.980:FF:000001">
    <property type="entry name" value="Non-ribosomal peptide synthetase"/>
    <property type="match status" value="3"/>
</dbReference>
<dbReference type="EMBL" id="AY765260">
    <property type="protein sequence ID" value="AAX16313.1"/>
    <property type="molecule type" value="Genomic_DNA"/>
</dbReference>
<dbReference type="SUPFAM" id="SSF52777">
    <property type="entry name" value="CoA-dependent acyltransferases"/>
    <property type="match status" value="10"/>
</dbReference>
<protein>
    <submittedName>
        <fullName evidence="7">PvdD/pvdJ(3)</fullName>
    </submittedName>
</protein>
<organism evidence="7">
    <name type="scientific">Pseudomonas aeruginosa</name>
    <dbReference type="NCBI Taxonomy" id="287"/>
    <lineage>
        <taxon>Bacteria</taxon>
        <taxon>Pseudomonadati</taxon>
        <taxon>Pseudomonadota</taxon>
        <taxon>Gammaproteobacteria</taxon>
        <taxon>Pseudomonadales</taxon>
        <taxon>Pseudomonadaceae</taxon>
        <taxon>Pseudomonas</taxon>
    </lineage>
</organism>